<feature type="region of interest" description="Disordered" evidence="1">
    <location>
        <begin position="136"/>
        <end position="162"/>
    </location>
</feature>
<evidence type="ECO:0000256" key="2">
    <source>
        <dbReference type="SAM" id="Phobius"/>
    </source>
</evidence>
<evidence type="ECO:0000256" key="1">
    <source>
        <dbReference type="SAM" id="MobiDB-lite"/>
    </source>
</evidence>
<organism evidence="3 4">
    <name type="scientific">Dreissena polymorpha</name>
    <name type="common">Zebra mussel</name>
    <name type="synonym">Mytilus polymorpha</name>
    <dbReference type="NCBI Taxonomy" id="45954"/>
    <lineage>
        <taxon>Eukaryota</taxon>
        <taxon>Metazoa</taxon>
        <taxon>Spiralia</taxon>
        <taxon>Lophotrochozoa</taxon>
        <taxon>Mollusca</taxon>
        <taxon>Bivalvia</taxon>
        <taxon>Autobranchia</taxon>
        <taxon>Heteroconchia</taxon>
        <taxon>Euheterodonta</taxon>
        <taxon>Imparidentia</taxon>
        <taxon>Neoheterodontei</taxon>
        <taxon>Myida</taxon>
        <taxon>Dreissenoidea</taxon>
        <taxon>Dreissenidae</taxon>
        <taxon>Dreissena</taxon>
    </lineage>
</organism>
<dbReference type="AlphaFoldDB" id="A0A9D4E6U7"/>
<feature type="region of interest" description="Disordered" evidence="1">
    <location>
        <begin position="177"/>
        <end position="214"/>
    </location>
</feature>
<comment type="caution">
    <text evidence="3">The sequence shown here is derived from an EMBL/GenBank/DDBJ whole genome shotgun (WGS) entry which is preliminary data.</text>
</comment>
<keyword evidence="2" id="KW-1133">Transmembrane helix</keyword>
<dbReference type="EMBL" id="JAIWYP010000009">
    <property type="protein sequence ID" value="KAH3772757.1"/>
    <property type="molecule type" value="Genomic_DNA"/>
</dbReference>
<reference evidence="3" key="1">
    <citation type="journal article" date="2019" name="bioRxiv">
        <title>The Genome of the Zebra Mussel, Dreissena polymorpha: A Resource for Invasive Species Research.</title>
        <authorList>
            <person name="McCartney M.A."/>
            <person name="Auch B."/>
            <person name="Kono T."/>
            <person name="Mallez S."/>
            <person name="Zhang Y."/>
            <person name="Obille A."/>
            <person name="Becker A."/>
            <person name="Abrahante J.E."/>
            <person name="Garbe J."/>
            <person name="Badalamenti J.P."/>
            <person name="Herman A."/>
            <person name="Mangelson H."/>
            <person name="Liachko I."/>
            <person name="Sullivan S."/>
            <person name="Sone E.D."/>
            <person name="Koren S."/>
            <person name="Silverstein K.A.T."/>
            <person name="Beckman K.B."/>
            <person name="Gohl D.M."/>
        </authorList>
    </citation>
    <scope>NUCLEOTIDE SEQUENCE</scope>
    <source>
        <strain evidence="3">Duluth1</strain>
        <tissue evidence="3">Whole animal</tissue>
    </source>
</reference>
<evidence type="ECO:0000313" key="4">
    <source>
        <dbReference type="Proteomes" id="UP000828390"/>
    </source>
</evidence>
<evidence type="ECO:0000313" key="3">
    <source>
        <dbReference type="EMBL" id="KAH3772757.1"/>
    </source>
</evidence>
<evidence type="ECO:0008006" key="5">
    <source>
        <dbReference type="Google" id="ProtNLM"/>
    </source>
</evidence>
<keyword evidence="2" id="KW-0472">Membrane</keyword>
<keyword evidence="2" id="KW-0812">Transmembrane</keyword>
<keyword evidence="4" id="KW-1185">Reference proteome</keyword>
<feature type="transmembrane region" description="Helical" evidence="2">
    <location>
        <begin position="63"/>
        <end position="84"/>
    </location>
</feature>
<proteinExistence type="predicted"/>
<reference evidence="3" key="2">
    <citation type="submission" date="2020-11" db="EMBL/GenBank/DDBJ databases">
        <authorList>
            <person name="McCartney M.A."/>
            <person name="Auch B."/>
            <person name="Kono T."/>
            <person name="Mallez S."/>
            <person name="Becker A."/>
            <person name="Gohl D.M."/>
            <person name="Silverstein K.A.T."/>
            <person name="Koren S."/>
            <person name="Bechman K.B."/>
            <person name="Herman A."/>
            <person name="Abrahante J.E."/>
            <person name="Garbe J."/>
        </authorList>
    </citation>
    <scope>NUCLEOTIDE SEQUENCE</scope>
    <source>
        <strain evidence="3">Duluth1</strain>
        <tissue evidence="3">Whole animal</tissue>
    </source>
</reference>
<dbReference type="CDD" id="cd12841">
    <property type="entry name" value="TM_EphA1"/>
    <property type="match status" value="1"/>
</dbReference>
<gene>
    <name evidence="3" type="ORF">DPMN_174103</name>
</gene>
<dbReference type="Proteomes" id="UP000828390">
    <property type="component" value="Unassembled WGS sequence"/>
</dbReference>
<sequence length="214" mass="24048">MGGYKLFVTHVIYLFVSFSGIFVEATELCRTIHDTEIYLYCQAGSRCCENNTKCCSGLSTGEVVGIVFAVLLAIAACLLCVIVFTKKKKRRPRQDAQQSYNAGFEISTITGSTVCHDDYSRTMDLYPTNTNGTSVALPQVPLQPPPYSSLQHPTYSSLQHTPYSSLQHTPYRSLQHTPYRSLEHPPHYTSLTTSDSRDILLEPPPVYREEERNI</sequence>
<name>A0A9D4E6U7_DREPO</name>
<protein>
    <recommendedName>
        <fullName evidence="5">Cysteine and tyrosine-rich protein 1</fullName>
    </recommendedName>
</protein>
<accession>A0A9D4E6U7</accession>